<keyword evidence="1" id="KW-0378">Hydrolase</keyword>
<dbReference type="PROSITE" id="PS00893">
    <property type="entry name" value="NUDIX_BOX"/>
    <property type="match status" value="1"/>
</dbReference>
<evidence type="ECO:0000313" key="4">
    <source>
        <dbReference type="Proteomes" id="UP001500886"/>
    </source>
</evidence>
<dbReference type="InterPro" id="IPR051325">
    <property type="entry name" value="Nudix_hydrolase_domain"/>
</dbReference>
<dbReference type="EMBL" id="BAAASL010000003">
    <property type="protein sequence ID" value="GAA2710290.1"/>
    <property type="molecule type" value="Genomic_DNA"/>
</dbReference>
<dbReference type="RefSeq" id="WP_344433457.1">
    <property type="nucleotide sequence ID" value="NZ_BAAASL010000003.1"/>
</dbReference>
<evidence type="ECO:0000313" key="3">
    <source>
        <dbReference type="EMBL" id="GAA2710290.1"/>
    </source>
</evidence>
<dbReference type="PANTHER" id="PTHR21340:SF0">
    <property type="entry name" value="BIS(5'-NUCLEOSYL)-TETRAPHOSPHATASE [ASYMMETRICAL]"/>
    <property type="match status" value="1"/>
</dbReference>
<dbReference type="Pfam" id="PF00293">
    <property type="entry name" value="NUDIX"/>
    <property type="match status" value="1"/>
</dbReference>
<comment type="caution">
    <text evidence="3">The sequence shown here is derived from an EMBL/GenBank/DDBJ whole genome shotgun (WGS) entry which is preliminary data.</text>
</comment>
<keyword evidence="4" id="KW-1185">Reference proteome</keyword>
<dbReference type="PANTHER" id="PTHR21340">
    <property type="entry name" value="DIADENOSINE 5,5-P1,P4-TETRAPHOSPHATE PYROPHOSPHOHYDROLASE MUTT"/>
    <property type="match status" value="1"/>
</dbReference>
<dbReference type="PROSITE" id="PS51462">
    <property type="entry name" value="NUDIX"/>
    <property type="match status" value="1"/>
</dbReference>
<dbReference type="InterPro" id="IPR015797">
    <property type="entry name" value="NUDIX_hydrolase-like_dom_sf"/>
</dbReference>
<dbReference type="InterPro" id="IPR020084">
    <property type="entry name" value="NUDIX_hydrolase_CS"/>
</dbReference>
<dbReference type="Proteomes" id="UP001500886">
    <property type="component" value="Unassembled WGS sequence"/>
</dbReference>
<feature type="domain" description="Nudix hydrolase" evidence="2">
    <location>
        <begin position="17"/>
        <end position="144"/>
    </location>
</feature>
<evidence type="ECO:0000256" key="1">
    <source>
        <dbReference type="ARBA" id="ARBA00022801"/>
    </source>
</evidence>
<sequence>MSAHPKMTRAEWLASRPRIVAAASSLVHDADYRILMLHASWKDEWQLPGGTHDEGEDLWRTAVRETFEETGLSMPAQPRLLTLDWTMNPEGVAEVWGLFQGPLVDDGVLVKLSDEHDRWEMLTIQEWAPLLPPFQARVLTTAVDMLCNGGCTYLREGERVG</sequence>
<reference evidence="4" key="1">
    <citation type="journal article" date="2019" name="Int. J. Syst. Evol. Microbiol.">
        <title>The Global Catalogue of Microorganisms (GCM) 10K type strain sequencing project: providing services to taxonomists for standard genome sequencing and annotation.</title>
        <authorList>
            <consortium name="The Broad Institute Genomics Platform"/>
            <consortium name="The Broad Institute Genome Sequencing Center for Infectious Disease"/>
            <person name="Wu L."/>
            <person name="Ma J."/>
        </authorList>
    </citation>
    <scope>NUCLEOTIDE SEQUENCE [LARGE SCALE GENOMIC DNA]</scope>
    <source>
        <strain evidence="4">JCM 4542</strain>
    </source>
</reference>
<dbReference type="SUPFAM" id="SSF55811">
    <property type="entry name" value="Nudix"/>
    <property type="match status" value="1"/>
</dbReference>
<evidence type="ECO:0000259" key="2">
    <source>
        <dbReference type="PROSITE" id="PS51462"/>
    </source>
</evidence>
<protein>
    <recommendedName>
        <fullName evidence="2">Nudix hydrolase domain-containing protein</fullName>
    </recommendedName>
</protein>
<organism evidence="3 4">
    <name type="scientific">Streptomyces luteosporeus</name>
    <dbReference type="NCBI Taxonomy" id="173856"/>
    <lineage>
        <taxon>Bacteria</taxon>
        <taxon>Bacillati</taxon>
        <taxon>Actinomycetota</taxon>
        <taxon>Actinomycetes</taxon>
        <taxon>Kitasatosporales</taxon>
        <taxon>Streptomycetaceae</taxon>
        <taxon>Streptomyces</taxon>
    </lineage>
</organism>
<proteinExistence type="predicted"/>
<gene>
    <name evidence="3" type="ORF">GCM10010315_09900</name>
</gene>
<accession>A0ABP6G0G2</accession>
<dbReference type="Gene3D" id="3.90.79.10">
    <property type="entry name" value="Nucleoside Triphosphate Pyrophosphohydrolase"/>
    <property type="match status" value="1"/>
</dbReference>
<dbReference type="InterPro" id="IPR000086">
    <property type="entry name" value="NUDIX_hydrolase_dom"/>
</dbReference>
<name>A0ABP6G0G2_9ACTN</name>